<evidence type="ECO:0000256" key="6">
    <source>
        <dbReference type="ARBA" id="ARBA00022692"/>
    </source>
</evidence>
<feature type="domain" description="FtsX extracellular" evidence="13">
    <location>
        <begin position="68"/>
        <end position="168"/>
    </location>
</feature>
<evidence type="ECO:0000313" key="14">
    <source>
        <dbReference type="EMBL" id="SFN91806.1"/>
    </source>
</evidence>
<keyword evidence="4 10" id="KW-1003">Cell membrane</keyword>
<dbReference type="Pfam" id="PF02687">
    <property type="entry name" value="FtsX"/>
    <property type="match status" value="1"/>
</dbReference>
<dbReference type="AlphaFoldDB" id="A0A1I5CY65"/>
<evidence type="ECO:0000256" key="2">
    <source>
        <dbReference type="ARBA" id="ARBA00007379"/>
    </source>
</evidence>
<keyword evidence="7 11" id="KW-1133">Transmembrane helix</keyword>
<evidence type="ECO:0000256" key="4">
    <source>
        <dbReference type="ARBA" id="ARBA00022475"/>
    </source>
</evidence>
<evidence type="ECO:0000256" key="8">
    <source>
        <dbReference type="ARBA" id="ARBA00023136"/>
    </source>
</evidence>
<evidence type="ECO:0000256" key="9">
    <source>
        <dbReference type="ARBA" id="ARBA00023306"/>
    </source>
</evidence>
<sequence length="313" mass="34994">MAKSLGMVSFDVNYKNSMANYPRKKKTLGHFKFGSVLFSTTLSLFIVGLFGVILIQAKSLSSMIRENVEIQVFLDKNLNDDEISAIRKNLSSRPFILRKADTLGLRFISDEEAAAAFIESTGEDFTKFLEDNPLRDSFVLSIAEEFQTSEQINEISKELEGVSGVFEVSYMTDLVDSINKNLLKVSIVMGAFILILVITVIMLINNTIRLALFSQRFLIRSMQLVGATRGFIRKPFLLRSWIFGMLAGAFASLILFGLITYAKSAIEGFALLQNQELMLILFGILIVVGGILSVLSTLRAVNKYLNMTLDELY</sequence>
<dbReference type="GO" id="GO:0051301">
    <property type="term" value="P:cell division"/>
    <property type="evidence" value="ECO:0007669"/>
    <property type="project" value="UniProtKB-KW"/>
</dbReference>
<dbReference type="Pfam" id="PF18075">
    <property type="entry name" value="FtsX_ECD"/>
    <property type="match status" value="1"/>
</dbReference>
<gene>
    <name evidence="14" type="ORF">SAMN04488519_102438</name>
</gene>
<comment type="similarity">
    <text evidence="2 10">Belongs to the ABC-4 integral membrane protein family. FtsX subfamily.</text>
</comment>
<feature type="transmembrane region" description="Helical" evidence="11">
    <location>
        <begin position="33"/>
        <end position="55"/>
    </location>
</feature>
<feature type="domain" description="ABC3 transporter permease C-terminal" evidence="12">
    <location>
        <begin position="191"/>
        <end position="304"/>
    </location>
</feature>
<dbReference type="Gene3D" id="3.30.70.3040">
    <property type="match status" value="1"/>
</dbReference>
<comment type="subcellular location">
    <subcellularLocation>
        <location evidence="1">Cell membrane</location>
        <topology evidence="1">Multi-pass membrane protein</topology>
    </subcellularLocation>
</comment>
<evidence type="ECO:0000256" key="7">
    <source>
        <dbReference type="ARBA" id="ARBA00022989"/>
    </source>
</evidence>
<evidence type="ECO:0000256" key="3">
    <source>
        <dbReference type="ARBA" id="ARBA00021907"/>
    </source>
</evidence>
<dbReference type="InterPro" id="IPR004513">
    <property type="entry name" value="FtsX"/>
</dbReference>
<feature type="transmembrane region" description="Helical" evidence="11">
    <location>
        <begin position="241"/>
        <end position="262"/>
    </location>
</feature>
<evidence type="ECO:0000256" key="11">
    <source>
        <dbReference type="SAM" id="Phobius"/>
    </source>
</evidence>
<evidence type="ECO:0000256" key="1">
    <source>
        <dbReference type="ARBA" id="ARBA00004651"/>
    </source>
</evidence>
<accession>A0A1I5CY65</accession>
<dbReference type="PIRSF" id="PIRSF003097">
    <property type="entry name" value="FtsX"/>
    <property type="match status" value="1"/>
</dbReference>
<proteinExistence type="inferred from homology"/>
<dbReference type="InterPro" id="IPR040690">
    <property type="entry name" value="FtsX_ECD"/>
</dbReference>
<evidence type="ECO:0000313" key="15">
    <source>
        <dbReference type="Proteomes" id="UP000199564"/>
    </source>
</evidence>
<feature type="transmembrane region" description="Helical" evidence="11">
    <location>
        <begin position="277"/>
        <end position="298"/>
    </location>
</feature>
<keyword evidence="6 11" id="KW-0812">Transmembrane</keyword>
<keyword evidence="8 10" id="KW-0472">Membrane</keyword>
<dbReference type="PANTHER" id="PTHR47755">
    <property type="entry name" value="CELL DIVISION PROTEIN FTSX"/>
    <property type="match status" value="1"/>
</dbReference>
<dbReference type="Proteomes" id="UP000199564">
    <property type="component" value="Unassembled WGS sequence"/>
</dbReference>
<evidence type="ECO:0000256" key="10">
    <source>
        <dbReference type="PIRNR" id="PIRNR003097"/>
    </source>
</evidence>
<dbReference type="EMBL" id="FOVW01000002">
    <property type="protein sequence ID" value="SFN91806.1"/>
    <property type="molecule type" value="Genomic_DNA"/>
</dbReference>
<keyword evidence="15" id="KW-1185">Reference proteome</keyword>
<dbReference type="PANTHER" id="PTHR47755:SF1">
    <property type="entry name" value="CELL DIVISION PROTEIN FTSX"/>
    <property type="match status" value="1"/>
</dbReference>
<keyword evidence="5 10" id="KW-0132">Cell division</keyword>
<evidence type="ECO:0000256" key="5">
    <source>
        <dbReference type="ARBA" id="ARBA00022618"/>
    </source>
</evidence>
<keyword evidence="9 10" id="KW-0131">Cell cycle</keyword>
<name>A0A1I5CY65_9BACT</name>
<dbReference type="InterPro" id="IPR003838">
    <property type="entry name" value="ABC3_permease_C"/>
</dbReference>
<protein>
    <recommendedName>
        <fullName evidence="3 10">Cell division protein FtsX</fullName>
    </recommendedName>
</protein>
<evidence type="ECO:0000259" key="12">
    <source>
        <dbReference type="Pfam" id="PF02687"/>
    </source>
</evidence>
<dbReference type="STRING" id="226506.SAMN04488519_102438"/>
<organism evidence="14 15">
    <name type="scientific">Algoriphagus ornithinivorans</name>
    <dbReference type="NCBI Taxonomy" id="226506"/>
    <lineage>
        <taxon>Bacteria</taxon>
        <taxon>Pseudomonadati</taxon>
        <taxon>Bacteroidota</taxon>
        <taxon>Cytophagia</taxon>
        <taxon>Cytophagales</taxon>
        <taxon>Cyclobacteriaceae</taxon>
        <taxon>Algoriphagus</taxon>
    </lineage>
</organism>
<dbReference type="GO" id="GO:0005886">
    <property type="term" value="C:plasma membrane"/>
    <property type="evidence" value="ECO:0007669"/>
    <property type="project" value="UniProtKB-SubCell"/>
</dbReference>
<evidence type="ECO:0000259" key="13">
    <source>
        <dbReference type="Pfam" id="PF18075"/>
    </source>
</evidence>
<reference evidence="15" key="1">
    <citation type="submission" date="2016-10" db="EMBL/GenBank/DDBJ databases">
        <authorList>
            <person name="Varghese N."/>
            <person name="Submissions S."/>
        </authorList>
    </citation>
    <scope>NUCLEOTIDE SEQUENCE [LARGE SCALE GENOMIC DNA]</scope>
    <source>
        <strain evidence="15">DSM 15282</strain>
    </source>
</reference>
<feature type="transmembrane region" description="Helical" evidence="11">
    <location>
        <begin position="187"/>
        <end position="212"/>
    </location>
</feature>